<dbReference type="InterPro" id="IPR053230">
    <property type="entry name" value="Trans_reg_galc"/>
</dbReference>
<protein>
    <recommendedName>
        <fullName evidence="7">Zn(2)-C6 fungal-type domain-containing protein</fullName>
    </recommendedName>
</protein>
<keyword evidence="9" id="KW-1185">Reference proteome</keyword>
<dbReference type="Gene3D" id="4.10.240.10">
    <property type="entry name" value="Zn(2)-C6 fungal-type DNA-binding domain"/>
    <property type="match status" value="1"/>
</dbReference>
<dbReference type="PROSITE" id="PS00463">
    <property type="entry name" value="ZN2_CY6_FUNGAL_1"/>
    <property type="match status" value="1"/>
</dbReference>
<dbReference type="Pfam" id="PF04082">
    <property type="entry name" value="Fungal_trans"/>
    <property type="match status" value="1"/>
</dbReference>
<dbReference type="GO" id="GO:0003677">
    <property type="term" value="F:DNA binding"/>
    <property type="evidence" value="ECO:0007669"/>
    <property type="project" value="UniProtKB-KW"/>
</dbReference>
<organism evidence="8 9">
    <name type="scientific">Penicillium oxalicum (strain 114-2 / CGMCC 5302)</name>
    <name type="common">Penicillium decumbens</name>
    <dbReference type="NCBI Taxonomy" id="933388"/>
    <lineage>
        <taxon>Eukaryota</taxon>
        <taxon>Fungi</taxon>
        <taxon>Dikarya</taxon>
        <taxon>Ascomycota</taxon>
        <taxon>Pezizomycotina</taxon>
        <taxon>Eurotiomycetes</taxon>
        <taxon>Eurotiomycetidae</taxon>
        <taxon>Eurotiales</taxon>
        <taxon>Aspergillaceae</taxon>
        <taxon>Penicillium</taxon>
    </lineage>
</organism>
<accession>S8AZV4</accession>
<dbReference type="SMART" id="SM00906">
    <property type="entry name" value="Fungal_trans"/>
    <property type="match status" value="1"/>
</dbReference>
<keyword evidence="3" id="KW-0238">DNA-binding</keyword>
<evidence type="ECO:0000256" key="6">
    <source>
        <dbReference type="SAM" id="MobiDB-lite"/>
    </source>
</evidence>
<name>S8AZV4_PENO1</name>
<dbReference type="GO" id="GO:0008270">
    <property type="term" value="F:zinc ion binding"/>
    <property type="evidence" value="ECO:0007669"/>
    <property type="project" value="InterPro"/>
</dbReference>
<evidence type="ECO:0000256" key="5">
    <source>
        <dbReference type="ARBA" id="ARBA00023242"/>
    </source>
</evidence>
<dbReference type="PANTHER" id="PTHR47654:SF1">
    <property type="entry name" value="ZN(II)2CYS6 TRANSCRIPTION FACTOR (EUROFUNG)"/>
    <property type="match status" value="1"/>
</dbReference>
<keyword evidence="5" id="KW-0539">Nucleus</keyword>
<dbReference type="CDD" id="cd12148">
    <property type="entry name" value="fungal_TF_MHR"/>
    <property type="match status" value="1"/>
</dbReference>
<evidence type="ECO:0000256" key="2">
    <source>
        <dbReference type="ARBA" id="ARBA00023015"/>
    </source>
</evidence>
<dbReference type="Proteomes" id="UP000019376">
    <property type="component" value="Unassembled WGS sequence"/>
</dbReference>
<evidence type="ECO:0000256" key="3">
    <source>
        <dbReference type="ARBA" id="ARBA00023125"/>
    </source>
</evidence>
<feature type="region of interest" description="Disordered" evidence="6">
    <location>
        <begin position="1"/>
        <end position="20"/>
    </location>
</feature>
<proteinExistence type="predicted"/>
<feature type="domain" description="Zn(2)-C6 fungal-type" evidence="7">
    <location>
        <begin position="63"/>
        <end position="93"/>
    </location>
</feature>
<dbReference type="PROSITE" id="PS50048">
    <property type="entry name" value="ZN2_CY6_FUNGAL_2"/>
    <property type="match status" value="1"/>
</dbReference>
<reference evidence="8 9" key="1">
    <citation type="journal article" date="2013" name="PLoS ONE">
        <title>Genomic and secretomic analyses reveal unique features of the lignocellulolytic enzyme system of Penicillium decumbens.</title>
        <authorList>
            <person name="Liu G."/>
            <person name="Zhang L."/>
            <person name="Wei X."/>
            <person name="Zou G."/>
            <person name="Qin Y."/>
            <person name="Ma L."/>
            <person name="Li J."/>
            <person name="Zheng H."/>
            <person name="Wang S."/>
            <person name="Wang C."/>
            <person name="Xun L."/>
            <person name="Zhao G.-P."/>
            <person name="Zhou Z."/>
            <person name="Qu Y."/>
        </authorList>
    </citation>
    <scope>NUCLEOTIDE SEQUENCE [LARGE SCALE GENOMIC DNA]</scope>
    <source>
        <strain evidence="9">114-2 / CGMCC 5302</strain>
    </source>
</reference>
<evidence type="ECO:0000259" key="7">
    <source>
        <dbReference type="PROSITE" id="PS50048"/>
    </source>
</evidence>
<dbReference type="InterPro" id="IPR007219">
    <property type="entry name" value="XnlR_reg_dom"/>
</dbReference>
<dbReference type="InterPro" id="IPR036864">
    <property type="entry name" value="Zn2-C6_fun-type_DNA-bd_sf"/>
</dbReference>
<keyword evidence="2" id="KW-0805">Transcription regulation</keyword>
<dbReference type="InterPro" id="IPR001138">
    <property type="entry name" value="Zn2Cys6_DnaBD"/>
</dbReference>
<dbReference type="GO" id="GO:0000981">
    <property type="term" value="F:DNA-binding transcription factor activity, RNA polymerase II-specific"/>
    <property type="evidence" value="ECO:0007669"/>
    <property type="project" value="InterPro"/>
</dbReference>
<dbReference type="PANTHER" id="PTHR47654">
    <property type="entry name" value="ZN(II)2CYS6 TRANSCRIPTION FACTOR (EUROFUNG)-RELATED"/>
    <property type="match status" value="1"/>
</dbReference>
<dbReference type="PhylomeDB" id="S8AZV4"/>
<keyword evidence="4" id="KW-0804">Transcription</keyword>
<dbReference type="CDD" id="cd00067">
    <property type="entry name" value="GAL4"/>
    <property type="match status" value="1"/>
</dbReference>
<feature type="compositionally biased region" description="Polar residues" evidence="6">
    <location>
        <begin position="462"/>
        <end position="479"/>
    </location>
</feature>
<evidence type="ECO:0000313" key="9">
    <source>
        <dbReference type="Proteomes" id="UP000019376"/>
    </source>
</evidence>
<dbReference type="Pfam" id="PF00172">
    <property type="entry name" value="Zn_clus"/>
    <property type="match status" value="1"/>
</dbReference>
<dbReference type="OrthoDB" id="5296287at2759"/>
<dbReference type="GO" id="GO:0006351">
    <property type="term" value="P:DNA-templated transcription"/>
    <property type="evidence" value="ECO:0007669"/>
    <property type="project" value="InterPro"/>
</dbReference>
<dbReference type="HOGENOM" id="CLU_011910_0_0_1"/>
<dbReference type="eggNOG" id="ENOG502RZ6G">
    <property type="taxonomic scope" value="Eukaryota"/>
</dbReference>
<keyword evidence="1" id="KW-0479">Metal-binding</keyword>
<evidence type="ECO:0000313" key="8">
    <source>
        <dbReference type="EMBL" id="EPS31988.1"/>
    </source>
</evidence>
<dbReference type="SMART" id="SM00066">
    <property type="entry name" value="GAL4"/>
    <property type="match status" value="1"/>
</dbReference>
<dbReference type="EMBL" id="KB644414">
    <property type="protein sequence ID" value="EPS31988.1"/>
    <property type="molecule type" value="Genomic_DNA"/>
</dbReference>
<evidence type="ECO:0000256" key="4">
    <source>
        <dbReference type="ARBA" id="ARBA00023163"/>
    </source>
</evidence>
<gene>
    <name evidence="8" type="ORF">PDE_06947</name>
</gene>
<feature type="region of interest" description="Disordered" evidence="6">
    <location>
        <begin position="462"/>
        <end position="490"/>
    </location>
</feature>
<evidence type="ECO:0000256" key="1">
    <source>
        <dbReference type="ARBA" id="ARBA00022723"/>
    </source>
</evidence>
<sequence>MSDYHQTGFPYAPNILPDEPTTNEQIESTYRFASSIGSRNPKVPIPRATRPVAYSTGGRVSRACEACRDQKAKCSGHRPSCHRCQESGMTCSYGDRKREKMLKQLDELTAQLNVYETLVRELYPRLEPVLVQHVDHAIGRQSGMSRPKPFSEGETSNFATSITNCTEEDFNRDEKVRATGFVGAHSELAWLYKLKRHLDNGKSIPGAGDDADQETVSISSLSYFEDGIEILSLDRAELSKRPPSHIADHFVDLYFRTVHPTFPIIGKGVFLTQYQSFYSDANVRPGKRWIAVLNLVFAIAAAYAPLVDDGFKVDGDNHLSYFARGWRLGMGSVSLLDHVSLQQVQVEGLIAFYLFCTGQVNRSWRINGIAIRSAIAMGLNLRSETRSVPPISKETRYRVWWALSTLDAGLCVRVGRPPHTETAFCTTPLPIPFIEEDFDVTSIIEIVDDMTVRTALVTSLLSPGSDETPNSGTAESSPNPHVPARDYSRKGKKAEKVMADLIGTITPNTSLAFLYGLDLDRLTRDAVQTLYAPGATSKSWIEIEVVISNLNANADAWLSRLPAEFQISKLSGIDSDPFVRQRADIGFRFYNTKIVITQPCLSQLAYQPSSAHARAGGTFCDTMAAVCVRMACEMWDMLPDEPSTTWLFEVSPWWCVLHYFMQSVTVILTQLFHRTQPQTLEAAYLVNYVEKALRWLHAMSDKDPRSKKALLVCMGILSRHGKEFFPKT</sequence>
<dbReference type="AlphaFoldDB" id="S8AZV4"/>
<dbReference type="SUPFAM" id="SSF57701">
    <property type="entry name" value="Zn2/Cys6 DNA-binding domain"/>
    <property type="match status" value="1"/>
</dbReference>